<dbReference type="OrthoDB" id="27632at2157"/>
<gene>
    <name evidence="1" type="ordered locus">VMUT_0268</name>
</gene>
<evidence type="ECO:0000313" key="1">
    <source>
        <dbReference type="EMBL" id="ADY00482.1"/>
    </source>
</evidence>
<protein>
    <submittedName>
        <fullName evidence="1">Uncharacterized protein</fullName>
    </submittedName>
</protein>
<dbReference type="AlphaFoldDB" id="F0QTE0"/>
<keyword evidence="2" id="KW-1185">Reference proteome</keyword>
<sequence length="302" mass="35602">MTHLVIYTSKQDYTLNLGVGIYIKPRCEYMPWLWNAYELLNIEPEYCSDDELMIKYLSTYRKLREERNVKLIMNLRNEMMRIRAELRKSCKDELICLANRLYEYNRAVNALYKYYMKIHELDPERISKLSIAFNKYNMPTMGLRVFNELLYSSNEELKYLTFLSLLNPVRWPLHITMNTNIVPYLNWILIYLDDHYIILMASLNRAYVISDLNVNINGGKVTLDNDYETRSIMTTHIITRIESVDGHGVLFIGNWSDQAINLNLDFKPREGSIKGTSLDANISQLIPIIIPPHDYLSIKYTI</sequence>
<dbReference type="Proteomes" id="UP000007485">
    <property type="component" value="Chromosome"/>
</dbReference>
<evidence type="ECO:0000313" key="2">
    <source>
        <dbReference type="Proteomes" id="UP000007485"/>
    </source>
</evidence>
<dbReference type="HOGENOM" id="CLU_920162_0_0_2"/>
<proteinExistence type="predicted"/>
<accession>F0QTE0</accession>
<dbReference type="KEGG" id="vmo:VMUT_0268"/>
<organism evidence="1 2">
    <name type="scientific">Vulcanisaeta moutnovskia (strain 768-28)</name>
    <dbReference type="NCBI Taxonomy" id="985053"/>
    <lineage>
        <taxon>Archaea</taxon>
        <taxon>Thermoproteota</taxon>
        <taxon>Thermoprotei</taxon>
        <taxon>Thermoproteales</taxon>
        <taxon>Thermoproteaceae</taxon>
        <taxon>Vulcanisaeta</taxon>
    </lineage>
</organism>
<name>F0QTE0_VULM7</name>
<dbReference type="GeneID" id="10287920"/>
<dbReference type="EMBL" id="CP002529">
    <property type="protein sequence ID" value="ADY00482.1"/>
    <property type="molecule type" value="Genomic_DNA"/>
</dbReference>
<dbReference type="STRING" id="985053.VMUT_0268"/>
<dbReference type="RefSeq" id="WP_013603645.1">
    <property type="nucleotide sequence ID" value="NC_015151.1"/>
</dbReference>
<dbReference type="eggNOG" id="arCOG11251">
    <property type="taxonomic scope" value="Archaea"/>
</dbReference>
<reference evidence="1 2" key="1">
    <citation type="journal article" date="2011" name="J. Bacteriol.">
        <title>Complete genome sequence of 'Vulcanisaeta moutnovskia' strain 768-28, a novel member of the hyperthermophilic crenarchaeal genus vulcanisaeta.</title>
        <authorList>
            <person name="Gumerov V.M."/>
            <person name="Mardanov A.V."/>
            <person name="Beletsky A.V."/>
            <person name="Prokofeva M.I."/>
            <person name="Bonch-Osmolovskaya E.A."/>
            <person name="Ravin N.V."/>
            <person name="Skryabin K.G."/>
        </authorList>
    </citation>
    <scope>NUCLEOTIDE SEQUENCE [LARGE SCALE GENOMIC DNA]</scope>
    <source>
        <strain evidence="1 2">768-28</strain>
    </source>
</reference>